<gene>
    <name evidence="2" type="ORF">V5799_004295</name>
</gene>
<dbReference type="AlphaFoldDB" id="A0AAQ4D6I1"/>
<evidence type="ECO:0000313" key="3">
    <source>
        <dbReference type="Proteomes" id="UP001321473"/>
    </source>
</evidence>
<keyword evidence="3" id="KW-1185">Reference proteome</keyword>
<feature type="region of interest" description="Disordered" evidence="1">
    <location>
        <begin position="47"/>
        <end position="92"/>
    </location>
</feature>
<organism evidence="2 3">
    <name type="scientific">Amblyomma americanum</name>
    <name type="common">Lone star tick</name>
    <dbReference type="NCBI Taxonomy" id="6943"/>
    <lineage>
        <taxon>Eukaryota</taxon>
        <taxon>Metazoa</taxon>
        <taxon>Ecdysozoa</taxon>
        <taxon>Arthropoda</taxon>
        <taxon>Chelicerata</taxon>
        <taxon>Arachnida</taxon>
        <taxon>Acari</taxon>
        <taxon>Parasitiformes</taxon>
        <taxon>Ixodida</taxon>
        <taxon>Ixodoidea</taxon>
        <taxon>Ixodidae</taxon>
        <taxon>Amblyomminae</taxon>
        <taxon>Amblyomma</taxon>
    </lineage>
</organism>
<feature type="region of interest" description="Disordered" evidence="1">
    <location>
        <begin position="1"/>
        <end position="29"/>
    </location>
</feature>
<feature type="compositionally biased region" description="Polar residues" evidence="1">
    <location>
        <begin position="51"/>
        <end position="71"/>
    </location>
</feature>
<reference evidence="2 3" key="1">
    <citation type="journal article" date="2023" name="Arcadia Sci">
        <title>De novo assembly of a long-read Amblyomma americanum tick genome.</title>
        <authorList>
            <person name="Chou S."/>
            <person name="Poskanzer K.E."/>
            <person name="Rollins M."/>
            <person name="Thuy-Boun P.S."/>
        </authorList>
    </citation>
    <scope>NUCLEOTIDE SEQUENCE [LARGE SCALE GENOMIC DNA]</scope>
    <source>
        <strain evidence="2">F_SG_1</strain>
        <tissue evidence="2">Salivary glands</tissue>
    </source>
</reference>
<dbReference type="EMBL" id="JARKHS020034516">
    <property type="protein sequence ID" value="KAK8758071.1"/>
    <property type="molecule type" value="Genomic_DNA"/>
</dbReference>
<sequence length="113" mass="12412">MLRRGRRYNAHGDSPSLEAQDTPPSQGIDARTSEVCAVVPTAAAWQEHNESANTDAGWSRLSDTTWSSTPQRLDLFGPPPASPQTPVEDNDQTAANIDSLKRILLEFLESQHK</sequence>
<proteinExistence type="predicted"/>
<dbReference type="Proteomes" id="UP001321473">
    <property type="component" value="Unassembled WGS sequence"/>
</dbReference>
<accession>A0AAQ4D6I1</accession>
<name>A0AAQ4D6I1_AMBAM</name>
<evidence type="ECO:0000256" key="1">
    <source>
        <dbReference type="SAM" id="MobiDB-lite"/>
    </source>
</evidence>
<comment type="caution">
    <text evidence="2">The sequence shown here is derived from an EMBL/GenBank/DDBJ whole genome shotgun (WGS) entry which is preliminary data.</text>
</comment>
<protein>
    <submittedName>
        <fullName evidence="2">Uncharacterized protein</fullName>
    </submittedName>
</protein>
<evidence type="ECO:0000313" key="2">
    <source>
        <dbReference type="EMBL" id="KAK8758071.1"/>
    </source>
</evidence>